<sequence length="227" mass="24797">MATLAETSKAIRGRARNLSIKTATSSGVSVHSSETDDTFSSGSFVHISNPSSGAAEPDSKKIEALLNTDWRTNRRPRADTYDPPKTAALAKPKISLKPALRVDTTRVTCDKIRDSPIDPDFIHSAPATKKEFALAEDAKNQRTDETNELQTSSGSSFDVHADLSDLILQNARIRDSLSFFRQSDNMGFSPTVFVTPVECSESSSQMAEFPLAKMKKVEEGQQLITQS</sequence>
<organism evidence="2 3">
    <name type="scientific">Apiospora rasikravindrae</name>
    <dbReference type="NCBI Taxonomy" id="990691"/>
    <lineage>
        <taxon>Eukaryota</taxon>
        <taxon>Fungi</taxon>
        <taxon>Dikarya</taxon>
        <taxon>Ascomycota</taxon>
        <taxon>Pezizomycotina</taxon>
        <taxon>Sordariomycetes</taxon>
        <taxon>Xylariomycetidae</taxon>
        <taxon>Amphisphaeriales</taxon>
        <taxon>Apiosporaceae</taxon>
        <taxon>Apiospora</taxon>
    </lineage>
</organism>
<evidence type="ECO:0000313" key="2">
    <source>
        <dbReference type="EMBL" id="KAK8024265.1"/>
    </source>
</evidence>
<reference evidence="2 3" key="1">
    <citation type="submission" date="2023-01" db="EMBL/GenBank/DDBJ databases">
        <title>Analysis of 21 Apiospora genomes using comparative genomics revels a genus with tremendous synthesis potential of carbohydrate active enzymes and secondary metabolites.</title>
        <authorList>
            <person name="Sorensen T."/>
        </authorList>
    </citation>
    <scope>NUCLEOTIDE SEQUENCE [LARGE SCALE GENOMIC DNA]</scope>
    <source>
        <strain evidence="2 3">CBS 33761</strain>
    </source>
</reference>
<comment type="caution">
    <text evidence="2">The sequence shown here is derived from an EMBL/GenBank/DDBJ whole genome shotgun (WGS) entry which is preliminary data.</text>
</comment>
<accession>A0ABR1S2A5</accession>
<evidence type="ECO:0000313" key="3">
    <source>
        <dbReference type="Proteomes" id="UP001444661"/>
    </source>
</evidence>
<dbReference type="EMBL" id="JAQQWK010000011">
    <property type="protein sequence ID" value="KAK8024265.1"/>
    <property type="molecule type" value="Genomic_DNA"/>
</dbReference>
<name>A0ABR1S2A5_9PEZI</name>
<keyword evidence="3" id="KW-1185">Reference proteome</keyword>
<evidence type="ECO:0000256" key="1">
    <source>
        <dbReference type="SAM" id="MobiDB-lite"/>
    </source>
</evidence>
<proteinExistence type="predicted"/>
<dbReference type="Proteomes" id="UP001444661">
    <property type="component" value="Unassembled WGS sequence"/>
</dbReference>
<feature type="region of interest" description="Disordered" evidence="1">
    <location>
        <begin position="22"/>
        <end position="60"/>
    </location>
</feature>
<gene>
    <name evidence="2" type="ORF">PG993_012331</name>
</gene>
<protein>
    <submittedName>
        <fullName evidence="2">Uncharacterized protein</fullName>
    </submittedName>
</protein>
<feature type="compositionally biased region" description="Polar residues" evidence="1">
    <location>
        <begin position="22"/>
        <end position="52"/>
    </location>
</feature>